<proteinExistence type="predicted"/>
<organism evidence="1 2">
    <name type="scientific">Thiohalorhabdus methylotrophus</name>
    <dbReference type="NCBI Taxonomy" id="3242694"/>
    <lineage>
        <taxon>Bacteria</taxon>
        <taxon>Pseudomonadati</taxon>
        <taxon>Pseudomonadota</taxon>
        <taxon>Gammaproteobacteria</taxon>
        <taxon>Thiohalorhabdales</taxon>
        <taxon>Thiohalorhabdaceae</taxon>
        <taxon>Thiohalorhabdus</taxon>
    </lineage>
</organism>
<name>A0ABV4TY08_9GAMM</name>
<sequence>MATSGSRPGARRYWCRKCGKEVVLDSDDEVLPDCPACGHSEYLP</sequence>
<comment type="caution">
    <text evidence="1">The sequence shown here is derived from an EMBL/GenBank/DDBJ whole genome shotgun (WGS) entry which is preliminary data.</text>
</comment>
<gene>
    <name evidence="1" type="ORF">ACERLL_09370</name>
</gene>
<keyword evidence="2" id="KW-1185">Reference proteome</keyword>
<reference evidence="1 2" key="1">
    <citation type="submission" date="2024-08" db="EMBL/GenBank/DDBJ databases">
        <title>Whole-genome sequencing of halo(alkali)philic microorganisms from hypersaline lakes.</title>
        <authorList>
            <person name="Sorokin D.Y."/>
            <person name="Merkel A.Y."/>
            <person name="Messina E."/>
            <person name="Yakimov M."/>
        </authorList>
    </citation>
    <scope>NUCLEOTIDE SEQUENCE [LARGE SCALE GENOMIC DNA]</scope>
    <source>
        <strain evidence="1 2">Cl-TMA</strain>
    </source>
</reference>
<accession>A0ABV4TY08</accession>
<dbReference type="EMBL" id="JBGUAW010000006">
    <property type="protein sequence ID" value="MFA9461031.1"/>
    <property type="molecule type" value="Genomic_DNA"/>
</dbReference>
<dbReference type="RefSeq" id="WP_373655819.1">
    <property type="nucleotide sequence ID" value="NZ_JBGUAW010000006.1"/>
</dbReference>
<evidence type="ECO:0000313" key="2">
    <source>
        <dbReference type="Proteomes" id="UP001575181"/>
    </source>
</evidence>
<dbReference type="Proteomes" id="UP001575181">
    <property type="component" value="Unassembled WGS sequence"/>
</dbReference>
<protein>
    <submittedName>
        <fullName evidence="1">Uncharacterized protein</fullName>
    </submittedName>
</protein>
<evidence type="ECO:0000313" key="1">
    <source>
        <dbReference type="EMBL" id="MFA9461031.1"/>
    </source>
</evidence>